<accession>A0ABQ5QH86</accession>
<proteinExistence type="predicted"/>
<dbReference type="PROSITE" id="PS50110">
    <property type="entry name" value="RESPONSE_REGULATORY"/>
    <property type="match status" value="1"/>
</dbReference>
<evidence type="ECO:0000313" key="5">
    <source>
        <dbReference type="EMBL" id="GLH73409.1"/>
    </source>
</evidence>
<dbReference type="InterPro" id="IPR029787">
    <property type="entry name" value="Nucleotide_cyclase"/>
</dbReference>
<dbReference type="Gene3D" id="3.30.70.1230">
    <property type="entry name" value="Nucleotide cyclase"/>
    <property type="match status" value="1"/>
</dbReference>
<feature type="domain" description="Response regulatory" evidence="3">
    <location>
        <begin position="11"/>
        <end position="126"/>
    </location>
</feature>
<evidence type="ECO:0000259" key="4">
    <source>
        <dbReference type="PROSITE" id="PS50125"/>
    </source>
</evidence>
<keyword evidence="6" id="KW-1185">Reference proteome</keyword>
<dbReference type="InterPro" id="IPR001054">
    <property type="entry name" value="A/G_cyclase"/>
</dbReference>
<evidence type="ECO:0000256" key="2">
    <source>
        <dbReference type="PROSITE-ProRule" id="PRU00169"/>
    </source>
</evidence>
<organism evidence="5 6">
    <name type="scientific">Geothrix limicola</name>
    <dbReference type="NCBI Taxonomy" id="2927978"/>
    <lineage>
        <taxon>Bacteria</taxon>
        <taxon>Pseudomonadati</taxon>
        <taxon>Acidobacteriota</taxon>
        <taxon>Holophagae</taxon>
        <taxon>Holophagales</taxon>
        <taxon>Holophagaceae</taxon>
        <taxon>Geothrix</taxon>
    </lineage>
</organism>
<evidence type="ECO:0000259" key="3">
    <source>
        <dbReference type="PROSITE" id="PS50110"/>
    </source>
</evidence>
<evidence type="ECO:0008006" key="7">
    <source>
        <dbReference type="Google" id="ProtNLM"/>
    </source>
</evidence>
<dbReference type="SUPFAM" id="SSF52172">
    <property type="entry name" value="CheY-like"/>
    <property type="match status" value="1"/>
</dbReference>
<dbReference type="Pfam" id="PF00072">
    <property type="entry name" value="Response_reg"/>
    <property type="match status" value="1"/>
</dbReference>
<dbReference type="Proteomes" id="UP001165069">
    <property type="component" value="Unassembled WGS sequence"/>
</dbReference>
<dbReference type="InterPro" id="IPR001789">
    <property type="entry name" value="Sig_transdc_resp-reg_receiver"/>
</dbReference>
<gene>
    <name evidence="5" type="ORF">GETHLI_19110</name>
</gene>
<feature type="domain" description="Guanylate cyclase" evidence="4">
    <location>
        <begin position="188"/>
        <end position="303"/>
    </location>
</feature>
<dbReference type="SUPFAM" id="SSF55073">
    <property type="entry name" value="Nucleotide cyclase"/>
    <property type="match status" value="1"/>
</dbReference>
<comment type="caution">
    <text evidence="5">The sequence shown here is derived from an EMBL/GenBank/DDBJ whole genome shotgun (WGS) entry which is preliminary data.</text>
</comment>
<dbReference type="RefSeq" id="WP_285574429.1">
    <property type="nucleotide sequence ID" value="NZ_BSDE01000003.1"/>
</dbReference>
<sequence length="303" mass="33597">MIGPTDILLGKILIVDDQEANVALLEQMLRGAGYTNVSMTRDSARVCELHLIHHYDLILLDLQMPGMDGFQVMENLKQVETEGYLPVLVITAQPGHKVRALKAGAKDFISKPLDLAEVLIRVHNMLEVRLLHMETKQLYKRVLDEQKVSERLLRDLLPPSLAERLEKRGFALPAAASGVITESYAEVTVLFADLMAFTTFVEGANAEVLMGVLDEISTRFDGAAKGPRLDPAKTIGNAYLASVGLSDQATALTIQSARRALEVIEAVDRFNERSRYKLKLRVGLDTDAESADIVVRRKITYDL</sequence>
<evidence type="ECO:0000313" key="6">
    <source>
        <dbReference type="Proteomes" id="UP001165069"/>
    </source>
</evidence>
<feature type="modified residue" description="4-aspartylphosphate" evidence="2">
    <location>
        <position position="61"/>
    </location>
</feature>
<dbReference type="InterPro" id="IPR050595">
    <property type="entry name" value="Bact_response_regulator"/>
</dbReference>
<dbReference type="SMART" id="SM00044">
    <property type="entry name" value="CYCc"/>
    <property type="match status" value="1"/>
</dbReference>
<dbReference type="InterPro" id="IPR011006">
    <property type="entry name" value="CheY-like_superfamily"/>
</dbReference>
<dbReference type="CDD" id="cd17551">
    <property type="entry name" value="REC_RpfG-like"/>
    <property type="match status" value="1"/>
</dbReference>
<dbReference type="SMART" id="SM00448">
    <property type="entry name" value="REC"/>
    <property type="match status" value="1"/>
</dbReference>
<dbReference type="PROSITE" id="PS50125">
    <property type="entry name" value="GUANYLATE_CYCLASE_2"/>
    <property type="match status" value="1"/>
</dbReference>
<dbReference type="EMBL" id="BSDE01000003">
    <property type="protein sequence ID" value="GLH73409.1"/>
    <property type="molecule type" value="Genomic_DNA"/>
</dbReference>
<dbReference type="PANTHER" id="PTHR44591">
    <property type="entry name" value="STRESS RESPONSE REGULATOR PROTEIN 1"/>
    <property type="match status" value="1"/>
</dbReference>
<dbReference type="PANTHER" id="PTHR44591:SF3">
    <property type="entry name" value="RESPONSE REGULATORY DOMAIN-CONTAINING PROTEIN"/>
    <property type="match status" value="1"/>
</dbReference>
<keyword evidence="1 2" id="KW-0597">Phosphoprotein</keyword>
<dbReference type="Gene3D" id="3.40.50.2300">
    <property type="match status" value="1"/>
</dbReference>
<protein>
    <recommendedName>
        <fullName evidence="7">Response regulator</fullName>
    </recommendedName>
</protein>
<reference evidence="5 6" key="1">
    <citation type="journal article" date="2023" name="Antonie Van Leeuwenhoek">
        <title>Mesoterricola silvestris gen. nov., sp. nov., Mesoterricola sediminis sp. nov., Geothrix oryzae sp. nov., Geothrix edaphica sp. nov., Geothrix rubra sp. nov., and Geothrix limicola sp. nov., six novel members of Acidobacteriota isolated from soils.</title>
        <authorList>
            <person name="Itoh H."/>
            <person name="Sugisawa Y."/>
            <person name="Mise K."/>
            <person name="Xu Z."/>
            <person name="Kuniyasu M."/>
            <person name="Ushijima N."/>
            <person name="Kawano K."/>
            <person name="Kobayashi E."/>
            <person name="Shiratori Y."/>
            <person name="Masuda Y."/>
            <person name="Senoo K."/>
        </authorList>
    </citation>
    <scope>NUCLEOTIDE SEQUENCE [LARGE SCALE GENOMIC DNA]</scope>
    <source>
        <strain evidence="5 6">Red804</strain>
    </source>
</reference>
<name>A0ABQ5QH86_9BACT</name>
<dbReference type="Pfam" id="PF00211">
    <property type="entry name" value="Guanylate_cyc"/>
    <property type="match status" value="1"/>
</dbReference>
<evidence type="ECO:0000256" key="1">
    <source>
        <dbReference type="ARBA" id="ARBA00022553"/>
    </source>
</evidence>